<organism evidence="2 3">
    <name type="scientific">Caenibius tardaugens NBRC 16725</name>
    <dbReference type="NCBI Taxonomy" id="1219035"/>
    <lineage>
        <taxon>Bacteria</taxon>
        <taxon>Pseudomonadati</taxon>
        <taxon>Pseudomonadota</taxon>
        <taxon>Alphaproteobacteria</taxon>
        <taxon>Sphingomonadales</taxon>
        <taxon>Erythrobacteraceae</taxon>
        <taxon>Caenibius</taxon>
    </lineage>
</organism>
<evidence type="ECO:0000313" key="3">
    <source>
        <dbReference type="Proteomes" id="UP000016568"/>
    </source>
</evidence>
<dbReference type="AlphaFoldDB" id="U2YNJ0"/>
<keyword evidence="3" id="KW-1185">Reference proteome</keyword>
<dbReference type="InterPro" id="IPR052171">
    <property type="entry name" value="NHEJ_LigD"/>
</dbReference>
<dbReference type="InterPro" id="IPR033651">
    <property type="entry name" value="PaeLigD_Pol-like"/>
</dbReference>
<name>U2YNJ0_9SPHN</name>
<dbReference type="PANTHER" id="PTHR42705">
    <property type="entry name" value="BIFUNCTIONAL NON-HOMOLOGOUS END JOINING PROTEIN LIGD"/>
    <property type="match status" value="1"/>
</dbReference>
<evidence type="ECO:0000313" key="2">
    <source>
        <dbReference type="EMBL" id="GAD50142.1"/>
    </source>
</evidence>
<sequence length="297" mass="32610">MQARAAAMNDPHKAPISHPERVIFPDAGYTKGQLAGYYEAVGSLMLPFVATRPMSLVRCPQGQGKRCFFQKHDNGAFGPDVHHIPIREKDGGLEDYIYIDDGAGILACVQMGTIEFHVWGSRIDDVEAPDRMIFDLDPDDGLDFAVVTRAAEDIRDRLAGLGLTSFAMLSGGKGVHVVVPLVPGHSWDAHRDFAKRFAEALARAEPERFIATMSKARRKGRIFIDWLRNQRGSTAVAPYSVRARDGAPVAVPVTWPELRKMDNAHPYALVDADVLLKRGRAKGLDGWGVADQGLPES</sequence>
<dbReference type="NCBIfam" id="TIGR02778">
    <property type="entry name" value="ligD_pol"/>
    <property type="match status" value="1"/>
</dbReference>
<accession>U2YNJ0</accession>
<feature type="domain" description="DNA ligase D polymerase" evidence="1">
    <location>
        <begin position="30"/>
        <end position="271"/>
    </location>
</feature>
<dbReference type="EMBL" id="BASZ01000007">
    <property type="protein sequence ID" value="GAD50142.1"/>
    <property type="molecule type" value="Genomic_DNA"/>
</dbReference>
<gene>
    <name evidence="2" type="ORF">NT2_07_01420</name>
</gene>
<proteinExistence type="predicted"/>
<reference evidence="2 3" key="1">
    <citation type="submission" date="2013-09" db="EMBL/GenBank/DDBJ databases">
        <title>Whole genome shotgun sequence of Novosphingobium tardaugens NBRC 16725.</title>
        <authorList>
            <person name="Isaki S."/>
            <person name="Hosoyama A."/>
            <person name="Tsuchikane K."/>
            <person name="Katsumata H."/>
            <person name="Ando Y."/>
            <person name="Yamazaki S."/>
            <person name="Fujita N."/>
        </authorList>
    </citation>
    <scope>NUCLEOTIDE SEQUENCE [LARGE SCALE GENOMIC DNA]</scope>
    <source>
        <strain evidence="2 3">NBRC 16725</strain>
    </source>
</reference>
<dbReference type="CDD" id="cd04862">
    <property type="entry name" value="PaeLigD_Pol_like"/>
    <property type="match status" value="1"/>
</dbReference>
<dbReference type="KEGG" id="ntd:EGO55_06055"/>
<comment type="caution">
    <text evidence="2">The sequence shown here is derived from an EMBL/GenBank/DDBJ whole genome shotgun (WGS) entry which is preliminary data.</text>
</comment>
<evidence type="ECO:0000259" key="1">
    <source>
        <dbReference type="Pfam" id="PF21686"/>
    </source>
</evidence>
<dbReference type="PANTHER" id="PTHR42705:SF2">
    <property type="entry name" value="BIFUNCTIONAL NON-HOMOLOGOUS END JOINING PROTEIN LIGD"/>
    <property type="match status" value="1"/>
</dbReference>
<dbReference type="InterPro" id="IPR014145">
    <property type="entry name" value="LigD_pol_dom"/>
</dbReference>
<dbReference type="OrthoDB" id="9802472at2"/>
<dbReference type="eggNOG" id="COG3285">
    <property type="taxonomic scope" value="Bacteria"/>
</dbReference>
<protein>
    <recommendedName>
        <fullName evidence="1">DNA ligase D polymerase domain-containing protein</fullName>
    </recommendedName>
</protein>
<dbReference type="Pfam" id="PF21686">
    <property type="entry name" value="LigD_Prim-Pol"/>
    <property type="match status" value="1"/>
</dbReference>
<dbReference type="Gene3D" id="3.90.920.10">
    <property type="entry name" value="DNA primase, PRIM domain"/>
    <property type="match status" value="1"/>
</dbReference>
<dbReference type="Proteomes" id="UP000016568">
    <property type="component" value="Unassembled WGS sequence"/>
</dbReference>